<dbReference type="InterPro" id="IPR001207">
    <property type="entry name" value="Transposase_mutator"/>
</dbReference>
<dbReference type="EMBL" id="ACKU01000033">
    <property type="protein sequence ID" value="EER74007.1"/>
    <property type="molecule type" value="Genomic_DNA"/>
</dbReference>
<gene>
    <name evidence="7" type="ORF">HMPREF0877_1805</name>
</gene>
<dbReference type="GO" id="GO:0004803">
    <property type="term" value="F:transposase activity"/>
    <property type="evidence" value="ECO:0007669"/>
    <property type="project" value="UniProtKB-UniRule"/>
</dbReference>
<dbReference type="PANTHER" id="PTHR33217">
    <property type="entry name" value="TRANSPOSASE FOR INSERTION SEQUENCE ELEMENT IS1081"/>
    <property type="match status" value="1"/>
</dbReference>
<protein>
    <recommendedName>
        <fullName evidence="6">Mutator family transposase</fullName>
    </recommendedName>
</protein>
<dbReference type="AlphaFoldDB" id="C5RCT8"/>
<proteinExistence type="inferred from homology"/>
<dbReference type="Pfam" id="PF00872">
    <property type="entry name" value="Transposase_mut"/>
    <property type="match status" value="1"/>
</dbReference>
<accession>C5RCT8</accession>
<dbReference type="GO" id="GO:0006313">
    <property type="term" value="P:DNA transposition"/>
    <property type="evidence" value="ECO:0007669"/>
    <property type="project" value="UniProtKB-UniRule"/>
</dbReference>
<comment type="caution">
    <text evidence="7">The sequence shown here is derived from an EMBL/GenBank/DDBJ whole genome shotgun (WGS) entry which is preliminary data.</text>
</comment>
<dbReference type="HOGENOM" id="CLU_905978_0_0_9"/>
<sequence>MLNYQVAPTESTGIWTELLGTLIKQGVKDVLLFVADGLVGLDEGLNRHFPKAKRQRCLVHVGRNLVNKVRVKDRKAVISDFKQVHRAANREAAELKLNEFANNWHQTYPKLIKDLLKMPNLLTFMDFPPAIRQSLYSTNLIENFNKHLKRTTHHKEQFQTEDSLDRFLVSQFNVYKEKSLKRIHRGFKIGVDEEVALLNKFDLITLPSIAAENILRKQGLIVPTIIQQGPFDFLTQAPEVSSIFSSIVNFAGNISFSKVGFLRDINTPNILVFGSNLDFTLPNNVSYMGKFDNDDLIPKLNSGYGLL</sequence>
<dbReference type="eggNOG" id="COG3328">
    <property type="taxonomic scope" value="Bacteria"/>
</dbReference>
<name>C5RCT8_WEIPA</name>
<evidence type="ECO:0000256" key="5">
    <source>
        <dbReference type="ARBA" id="ARBA00023172"/>
    </source>
</evidence>
<evidence type="ECO:0000313" key="7">
    <source>
        <dbReference type="EMBL" id="EER74007.1"/>
    </source>
</evidence>
<comment type="similarity">
    <text evidence="2 6">Belongs to the transposase mutator family.</text>
</comment>
<keyword evidence="4 6" id="KW-0238">DNA-binding</keyword>
<evidence type="ECO:0000256" key="2">
    <source>
        <dbReference type="ARBA" id="ARBA00010961"/>
    </source>
</evidence>
<dbReference type="GO" id="GO:0003677">
    <property type="term" value="F:DNA binding"/>
    <property type="evidence" value="ECO:0007669"/>
    <property type="project" value="UniProtKB-UniRule"/>
</dbReference>
<comment type="function">
    <text evidence="1 6">Required for the transposition of the insertion element.</text>
</comment>
<dbReference type="PANTHER" id="PTHR33217:SF8">
    <property type="entry name" value="MUTATOR FAMILY TRANSPOSASE"/>
    <property type="match status" value="1"/>
</dbReference>
<dbReference type="Gene3D" id="3.40.50.2000">
    <property type="entry name" value="Glycogen Phosphorylase B"/>
    <property type="match status" value="1"/>
</dbReference>
<dbReference type="Proteomes" id="UP000004528">
    <property type="component" value="Unassembled WGS sequence"/>
</dbReference>
<evidence type="ECO:0000256" key="3">
    <source>
        <dbReference type="ARBA" id="ARBA00022578"/>
    </source>
</evidence>
<evidence type="ECO:0000256" key="4">
    <source>
        <dbReference type="ARBA" id="ARBA00023125"/>
    </source>
</evidence>
<evidence type="ECO:0000313" key="8">
    <source>
        <dbReference type="Proteomes" id="UP000004528"/>
    </source>
</evidence>
<reference evidence="7 8" key="1">
    <citation type="submission" date="2009-04" db="EMBL/GenBank/DDBJ databases">
        <authorList>
            <person name="Qin X."/>
            <person name="Bachman B."/>
            <person name="Battles P."/>
            <person name="Bell A."/>
            <person name="Bess C."/>
            <person name="Bickham C."/>
            <person name="Chaboub L."/>
            <person name="Chen D."/>
            <person name="Coyle M."/>
            <person name="Deiros D.R."/>
            <person name="Dinh H."/>
            <person name="Forbes L."/>
            <person name="Fowler G."/>
            <person name="Francisco L."/>
            <person name="Fu Q."/>
            <person name="Gubbala S."/>
            <person name="Hale W."/>
            <person name="Han Y."/>
            <person name="Hemphill L."/>
            <person name="Highlander S.K."/>
            <person name="Hirani K."/>
            <person name="Hogues M."/>
            <person name="Jackson L."/>
            <person name="Jakkamsetti A."/>
            <person name="Javaid M."/>
            <person name="Jiang H."/>
            <person name="Korchina V."/>
            <person name="Kovar C."/>
            <person name="Lara F."/>
            <person name="Lee S."/>
            <person name="Mata R."/>
            <person name="Mathew T."/>
            <person name="Moen C."/>
            <person name="Morales K."/>
            <person name="Munidasa M."/>
            <person name="Nazareth L."/>
            <person name="Ngo R."/>
            <person name="Nguyen L."/>
            <person name="Okwuonu G."/>
            <person name="Ongeri F."/>
            <person name="Patil S."/>
            <person name="Petrosino J."/>
            <person name="Pham C."/>
            <person name="Pham P."/>
            <person name="Pu L.-L."/>
            <person name="Puazo M."/>
            <person name="Raj R."/>
            <person name="Reid J."/>
            <person name="Rouhana J."/>
            <person name="Saada N."/>
            <person name="Shang Y."/>
            <person name="Simmons D."/>
            <person name="Thornton R."/>
            <person name="Warren J."/>
            <person name="Weissenberger G."/>
            <person name="Zhang J."/>
            <person name="Zhang L."/>
            <person name="Zhou C."/>
            <person name="Zhu D."/>
            <person name="Muzny D."/>
            <person name="Worley K."/>
            <person name="Gibbs R."/>
        </authorList>
    </citation>
    <scope>NUCLEOTIDE SEQUENCE [LARGE SCALE GENOMIC DNA]</scope>
    <source>
        <strain evidence="7 8">ATCC 33313</strain>
    </source>
</reference>
<keyword evidence="6" id="KW-0814">Transposable element</keyword>
<keyword evidence="5 6" id="KW-0233">DNA recombination</keyword>
<dbReference type="STRING" id="585506.HMPREF0877_1805"/>
<keyword evidence="8" id="KW-1185">Reference proteome</keyword>
<evidence type="ECO:0000256" key="1">
    <source>
        <dbReference type="ARBA" id="ARBA00002190"/>
    </source>
</evidence>
<evidence type="ECO:0000256" key="6">
    <source>
        <dbReference type="RuleBase" id="RU365089"/>
    </source>
</evidence>
<organism evidence="7 8">
    <name type="scientific">Weissella paramesenteroides ATCC 33313</name>
    <dbReference type="NCBI Taxonomy" id="585506"/>
    <lineage>
        <taxon>Bacteria</taxon>
        <taxon>Bacillati</taxon>
        <taxon>Bacillota</taxon>
        <taxon>Bacilli</taxon>
        <taxon>Lactobacillales</taxon>
        <taxon>Lactobacillaceae</taxon>
        <taxon>Weissella</taxon>
    </lineage>
</organism>
<keyword evidence="3 6" id="KW-0815">Transposition</keyword>